<keyword evidence="2" id="KW-1133">Transmembrane helix</keyword>
<feature type="region of interest" description="Disordered" evidence="1">
    <location>
        <begin position="54"/>
        <end position="130"/>
    </location>
</feature>
<feature type="compositionally biased region" description="Acidic residues" evidence="1">
    <location>
        <begin position="58"/>
        <end position="67"/>
    </location>
</feature>
<dbReference type="AlphaFoldDB" id="A0AAV1EDZ8"/>
<reference evidence="3" key="1">
    <citation type="submission" date="2023-03" db="EMBL/GenBank/DDBJ databases">
        <authorList>
            <person name="Julca I."/>
        </authorList>
    </citation>
    <scope>NUCLEOTIDE SEQUENCE</scope>
</reference>
<evidence type="ECO:0000256" key="1">
    <source>
        <dbReference type="SAM" id="MobiDB-lite"/>
    </source>
</evidence>
<proteinExistence type="predicted"/>
<evidence type="ECO:0000313" key="3">
    <source>
        <dbReference type="EMBL" id="CAI9117918.1"/>
    </source>
</evidence>
<dbReference type="InterPro" id="IPR052843">
    <property type="entry name" value="ER_body_metal_sequester"/>
</dbReference>
<feature type="region of interest" description="Disordered" evidence="1">
    <location>
        <begin position="384"/>
        <end position="415"/>
    </location>
</feature>
<feature type="compositionally biased region" description="Polar residues" evidence="1">
    <location>
        <begin position="485"/>
        <end position="499"/>
    </location>
</feature>
<feature type="region of interest" description="Disordered" evidence="1">
    <location>
        <begin position="452"/>
        <end position="499"/>
    </location>
</feature>
<gene>
    <name evidence="3" type="ORF">OLC1_LOCUS23906</name>
</gene>
<feature type="compositionally biased region" description="Low complexity" evidence="1">
    <location>
        <begin position="112"/>
        <end position="125"/>
    </location>
</feature>
<keyword evidence="2" id="KW-0812">Transmembrane</keyword>
<dbReference type="PANTHER" id="PTHR38937:SF2">
    <property type="entry name" value="MEMBRANE PROTEIN OF ER BODY-LIKE PROTEIN ISOFORM X1"/>
    <property type="match status" value="1"/>
</dbReference>
<protein>
    <submittedName>
        <fullName evidence="3">OLC1v1019411C1</fullName>
    </submittedName>
</protein>
<dbReference type="EMBL" id="OX459126">
    <property type="protein sequence ID" value="CAI9117918.1"/>
    <property type="molecule type" value="Genomic_DNA"/>
</dbReference>
<keyword evidence="4" id="KW-1185">Reference proteome</keyword>
<sequence length="840" mass="93012">MESAMQPAGEWAVEEEVAVVQRNGGGGETKKEEMLLHYDGDVFKVEVEDGYSEKVVEAEEAEEDEEDSLKRKPPSTAVNRTTVSDKEEMLDRHHDVTSRTTSDDNETNDTITNGSTSSVSSGTSDAGDDQVEVEAATGEGDIIKPEENRVYFQTHAGTVVEQSQINVKGNTEDWAARLREMDIEVLMNAALRGTPIENKKIEYYEGKTSEEIKRKKRDATVIYEMDESDEEVVELEFETAVKKMHSHDGYGMYCPNCSSQITKVVLRRKIKQRKVLVASDNNERKELLGCLSCFRVFIPSGNRLNPFRIFGAGRDHGESSNIRIEEQLPVSDVVIPAATPEVPVPTLDSAQITERGFDLFWFLKNRRTNEQHALTSPLLSTNSLDTAVTSKPTSDEGFDQKAQSTRDESNDQLCREQPTTDVTVLALDNVPQKQGKGFDLFWFSRKRSEDEHDLTSPLLQTASQPGNEATEKGTTHEENVDQPRQEQPISDVTIPTNDSSQVAEKGFDLFWFLRKRREDENSTTSPLLVPAQIQSSPTAFIRTDVIQPSTTVTTPKQRDEIIEQGKVPQTSTPQGSPLDGNVIIDIHRKQEVLISGTKPVPQPKLQTDGGYHSDGADVRISVVESTIETGIQESTFVSIGDTISEIVVTEPRTPSGSFDVLKSIVYGGLMESITSLLVISLAAALNATTKNVMAMGFAYLVGGFILLIHNLRVLRYGDSSQTSEQRYQAQLGRKELFPLHTTVAVASYIIFGLIPPVTYGFSFRTTDDKEFKLLAVAGASFLCIVTLSIAQTYVRGERRFMSYFKTVFYYVVLAAIASGAAFTTGYFVKDPFPCPAALSA</sequence>
<feature type="transmembrane region" description="Helical" evidence="2">
    <location>
        <begin position="806"/>
        <end position="828"/>
    </location>
</feature>
<feature type="compositionally biased region" description="Basic and acidic residues" evidence="1">
    <location>
        <begin position="83"/>
        <end position="97"/>
    </location>
</feature>
<feature type="compositionally biased region" description="Basic and acidic residues" evidence="1">
    <location>
        <begin position="469"/>
        <end position="484"/>
    </location>
</feature>
<accession>A0AAV1EDZ8</accession>
<feature type="transmembrane region" description="Helical" evidence="2">
    <location>
        <begin position="697"/>
        <end position="715"/>
    </location>
</feature>
<dbReference type="PANTHER" id="PTHR38937">
    <property type="entry name" value="MEMBRANE PROTEIN OF ER BODY-LIKE PROTEIN"/>
    <property type="match status" value="1"/>
</dbReference>
<feature type="transmembrane region" description="Helical" evidence="2">
    <location>
        <begin position="736"/>
        <end position="754"/>
    </location>
</feature>
<keyword evidence="2" id="KW-0472">Membrane</keyword>
<evidence type="ECO:0000313" key="4">
    <source>
        <dbReference type="Proteomes" id="UP001161247"/>
    </source>
</evidence>
<feature type="compositionally biased region" description="Polar residues" evidence="1">
    <location>
        <begin position="457"/>
        <end position="467"/>
    </location>
</feature>
<name>A0AAV1EDZ8_OLDCO</name>
<feature type="transmembrane region" description="Helical" evidence="2">
    <location>
        <begin position="774"/>
        <end position="794"/>
    </location>
</feature>
<dbReference type="Proteomes" id="UP001161247">
    <property type="component" value="Chromosome 9"/>
</dbReference>
<organism evidence="3 4">
    <name type="scientific">Oldenlandia corymbosa var. corymbosa</name>
    <dbReference type="NCBI Taxonomy" id="529605"/>
    <lineage>
        <taxon>Eukaryota</taxon>
        <taxon>Viridiplantae</taxon>
        <taxon>Streptophyta</taxon>
        <taxon>Embryophyta</taxon>
        <taxon>Tracheophyta</taxon>
        <taxon>Spermatophyta</taxon>
        <taxon>Magnoliopsida</taxon>
        <taxon>eudicotyledons</taxon>
        <taxon>Gunneridae</taxon>
        <taxon>Pentapetalae</taxon>
        <taxon>asterids</taxon>
        <taxon>lamiids</taxon>
        <taxon>Gentianales</taxon>
        <taxon>Rubiaceae</taxon>
        <taxon>Rubioideae</taxon>
        <taxon>Spermacoceae</taxon>
        <taxon>Hedyotis-Oldenlandia complex</taxon>
        <taxon>Oldenlandia</taxon>
    </lineage>
</organism>
<evidence type="ECO:0000256" key="2">
    <source>
        <dbReference type="SAM" id="Phobius"/>
    </source>
</evidence>